<name>A0A6C0BUQ1_9ZZZZ</name>
<dbReference type="AlphaFoldDB" id="A0A6C0BUQ1"/>
<organism evidence="2">
    <name type="scientific">viral metagenome</name>
    <dbReference type="NCBI Taxonomy" id="1070528"/>
    <lineage>
        <taxon>unclassified sequences</taxon>
        <taxon>metagenomes</taxon>
        <taxon>organismal metagenomes</taxon>
    </lineage>
</organism>
<proteinExistence type="predicted"/>
<accession>A0A6C0BUQ1</accession>
<reference evidence="2" key="1">
    <citation type="journal article" date="2020" name="Nature">
        <title>Giant virus diversity and host interactions through global metagenomics.</title>
        <authorList>
            <person name="Schulz F."/>
            <person name="Roux S."/>
            <person name="Paez-Espino D."/>
            <person name="Jungbluth S."/>
            <person name="Walsh D.A."/>
            <person name="Denef V.J."/>
            <person name="McMahon K.D."/>
            <person name="Konstantinidis K.T."/>
            <person name="Eloe-Fadrosh E.A."/>
            <person name="Kyrpides N.C."/>
            <person name="Woyke T."/>
        </authorList>
    </citation>
    <scope>NUCLEOTIDE SEQUENCE</scope>
    <source>
        <strain evidence="2">GVMAG-M-3300019093-7</strain>
    </source>
</reference>
<dbReference type="EMBL" id="MN739265">
    <property type="protein sequence ID" value="QHS96175.1"/>
    <property type="molecule type" value="Genomic_DNA"/>
</dbReference>
<evidence type="ECO:0000256" key="1">
    <source>
        <dbReference type="SAM" id="MobiDB-lite"/>
    </source>
</evidence>
<protein>
    <submittedName>
        <fullName evidence="2">Uncharacterized protein</fullName>
    </submittedName>
</protein>
<evidence type="ECO:0000313" key="2">
    <source>
        <dbReference type="EMBL" id="QHS96175.1"/>
    </source>
</evidence>
<feature type="region of interest" description="Disordered" evidence="1">
    <location>
        <begin position="79"/>
        <end position="118"/>
    </location>
</feature>
<sequence>MSKNIPKEHYLFEALREDPNVYVDDEKNDVKIGDIIIYIANNQEAFRIYIVVKNVDEVDENGNDTKKLENISLEYIKNGGKKKHKKTQHKRSRKQQIKTKTKMMSKMMKSKKYRQTKK</sequence>